<evidence type="ECO:0000256" key="1">
    <source>
        <dbReference type="SAM" id="MobiDB-lite"/>
    </source>
</evidence>
<dbReference type="Gene3D" id="2.60.120.1060">
    <property type="entry name" value="NPCBM/NEW2 domain"/>
    <property type="match status" value="1"/>
</dbReference>
<dbReference type="InterPro" id="IPR038637">
    <property type="entry name" value="NPCBM_sf"/>
</dbReference>
<sequence>MSRTPATPSEKGQNSTKIAWIGLAGALLAALLTAAATILSSQIQAGAAKPSEPENQSPNATGAHNSPLQSSPLPNPSQPDTSVDKSPESSDPRSTMIKDLVPIEQDIWDTPWEIVEAQIDGEVYPDTLWATNCSIIQTGRQVYVIGKDYTRFKSIAGVGDFSKRASPVYFSIIGDGETIYKRKVRPGTPASINIPVSGVIQLTLKIEIDDYNSDCDKTLALWAKARLER</sequence>
<evidence type="ECO:0000259" key="2">
    <source>
        <dbReference type="Pfam" id="PF08305"/>
    </source>
</evidence>
<protein>
    <recommendedName>
        <fullName evidence="2">Glycosyl hydrolase family 98 putative carbohydrate-binding module domain-containing protein</fullName>
    </recommendedName>
</protein>
<keyword evidence="4" id="KW-1185">Reference proteome</keyword>
<evidence type="ECO:0000313" key="3">
    <source>
        <dbReference type="EMBL" id="MBB6547005.1"/>
    </source>
</evidence>
<dbReference type="SUPFAM" id="SSF49785">
    <property type="entry name" value="Galactose-binding domain-like"/>
    <property type="match status" value="1"/>
</dbReference>
<organism evidence="3 4">
    <name type="scientific">Nonomuraea rubra</name>
    <dbReference type="NCBI Taxonomy" id="46180"/>
    <lineage>
        <taxon>Bacteria</taxon>
        <taxon>Bacillati</taxon>
        <taxon>Actinomycetota</taxon>
        <taxon>Actinomycetes</taxon>
        <taxon>Streptosporangiales</taxon>
        <taxon>Streptosporangiaceae</taxon>
        <taxon>Nonomuraea</taxon>
    </lineage>
</organism>
<feature type="domain" description="Glycosyl hydrolase family 98 putative carbohydrate-binding module" evidence="2">
    <location>
        <begin position="141"/>
        <end position="227"/>
    </location>
</feature>
<dbReference type="AlphaFoldDB" id="A0A7X0TX98"/>
<name>A0A7X0TX98_9ACTN</name>
<dbReference type="InterPro" id="IPR013222">
    <property type="entry name" value="Glyco_hyd_98_carb-bd"/>
</dbReference>
<comment type="caution">
    <text evidence="3">The sequence shown here is derived from an EMBL/GenBank/DDBJ whole genome shotgun (WGS) entry which is preliminary data.</text>
</comment>
<dbReference type="Proteomes" id="UP000565579">
    <property type="component" value="Unassembled WGS sequence"/>
</dbReference>
<dbReference type="InterPro" id="IPR008979">
    <property type="entry name" value="Galactose-bd-like_sf"/>
</dbReference>
<reference evidence="3 4" key="1">
    <citation type="submission" date="2020-08" db="EMBL/GenBank/DDBJ databases">
        <title>Sequencing the genomes of 1000 actinobacteria strains.</title>
        <authorList>
            <person name="Klenk H.-P."/>
        </authorList>
    </citation>
    <scope>NUCLEOTIDE SEQUENCE [LARGE SCALE GENOMIC DNA]</scope>
    <source>
        <strain evidence="3 4">DSM 43768</strain>
    </source>
</reference>
<dbReference type="EMBL" id="JACHMI010000001">
    <property type="protein sequence ID" value="MBB6547005.1"/>
    <property type="molecule type" value="Genomic_DNA"/>
</dbReference>
<evidence type="ECO:0000313" key="4">
    <source>
        <dbReference type="Proteomes" id="UP000565579"/>
    </source>
</evidence>
<proteinExistence type="predicted"/>
<gene>
    <name evidence="3" type="ORF">HD593_001800</name>
</gene>
<accession>A0A7X0TX98</accession>
<feature type="compositionally biased region" description="Basic and acidic residues" evidence="1">
    <location>
        <begin position="82"/>
        <end position="91"/>
    </location>
</feature>
<feature type="compositionally biased region" description="Polar residues" evidence="1">
    <location>
        <begin position="53"/>
        <end position="64"/>
    </location>
</feature>
<feature type="region of interest" description="Disordered" evidence="1">
    <location>
        <begin position="46"/>
        <end position="95"/>
    </location>
</feature>
<dbReference type="Pfam" id="PF08305">
    <property type="entry name" value="NPCBM"/>
    <property type="match status" value="1"/>
</dbReference>
<dbReference type="RefSeq" id="WP_185101726.1">
    <property type="nucleotide sequence ID" value="NZ_BAAAXY010000090.1"/>
</dbReference>